<sequence length="279" mass="32271">MENNLLCFKRTSNLTALALPKTYREGFCTKQGVWTKLIIVKGKMKFTFLNEENDILKQFSYNKKSNIELIEPKRIFRIYPTSTDLQFHLEFYCTPEDYFFNKYDLSPAHAEIVNAMKYIKACKTLDLGAGQGKNSLYLSSLDFNITAVDINAKFLQDLADISIKEKLNLNVFKHDIAEANIKDSYDFIFSTDVFMYLNPTRIQSVIFNIKKQTNQNGFNLIVSALNATKQGCPLTPFPFTFIEGELKEYYKDWRIIKYEESIAASPYPYAMILAQKVSE</sequence>
<dbReference type="InterPro" id="IPR004537">
    <property type="entry name" value="Tellurite-R_MeTrfase_TehB"/>
</dbReference>
<dbReference type="Gene3D" id="3.40.50.150">
    <property type="entry name" value="Vaccinia Virus protein VP39"/>
    <property type="match status" value="1"/>
</dbReference>
<proteinExistence type="predicted"/>
<evidence type="ECO:0000313" key="3">
    <source>
        <dbReference type="EMBL" id="EER69036.1"/>
    </source>
</evidence>
<dbReference type="Pfam" id="PF03848">
    <property type="entry name" value="TehB"/>
    <property type="match status" value="1"/>
</dbReference>
<evidence type="ECO:0000259" key="1">
    <source>
        <dbReference type="Pfam" id="PF03848"/>
    </source>
</evidence>
<dbReference type="GeneID" id="93288351"/>
<dbReference type="Gene3D" id="2.60.120.10">
    <property type="entry name" value="Jelly Rolls"/>
    <property type="match status" value="1"/>
</dbReference>
<dbReference type="PIRSF" id="PIRSF005215">
    <property type="entry name" value="TehB"/>
    <property type="match status" value="1"/>
</dbReference>
<accession>C5NUM5</accession>
<reference evidence="3" key="1">
    <citation type="submission" date="2009-01" db="EMBL/GenBank/DDBJ databases">
        <authorList>
            <person name="Fulton L."/>
            <person name="Clifton S."/>
            <person name="Chinwalla A.T."/>
            <person name="Mitreva M."/>
            <person name="Sodergren E."/>
            <person name="Weinstock G."/>
            <person name="Clifton S."/>
            <person name="Dooling D.J."/>
            <person name="Fulton B."/>
            <person name="Minx P."/>
            <person name="Pepin K.H."/>
            <person name="Johnson M."/>
            <person name="Bhonagiri V."/>
            <person name="Nash W.E."/>
            <person name="Mardis E.R."/>
            <person name="Wilson R.K."/>
        </authorList>
    </citation>
    <scope>NUCLEOTIDE SEQUENCE [LARGE SCALE GENOMIC DNA]</scope>
    <source>
        <strain evidence="3">ATCC 10379</strain>
    </source>
</reference>
<dbReference type="InterPro" id="IPR015392">
    <property type="entry name" value="TehB/YeaR-like_dom"/>
</dbReference>
<dbReference type="EMBL" id="ACDZ02000005">
    <property type="protein sequence ID" value="EER69036.1"/>
    <property type="molecule type" value="Genomic_DNA"/>
</dbReference>
<dbReference type="GO" id="GO:0046690">
    <property type="term" value="P:response to tellurium ion"/>
    <property type="evidence" value="ECO:0007669"/>
    <property type="project" value="InterPro"/>
</dbReference>
<comment type="caution">
    <text evidence="3">The sequence shown here is derived from an EMBL/GenBank/DDBJ whole genome shotgun (WGS) entry which is preliminary data.</text>
</comment>
<dbReference type="eggNOG" id="COG0500">
    <property type="taxonomic scope" value="Bacteria"/>
</dbReference>
<dbReference type="NCBIfam" id="TIGR00477">
    <property type="entry name" value="tehB"/>
    <property type="match status" value="1"/>
</dbReference>
<evidence type="ECO:0000259" key="2">
    <source>
        <dbReference type="Pfam" id="PF09313"/>
    </source>
</evidence>
<dbReference type="SUPFAM" id="SSF51197">
    <property type="entry name" value="Clavaminate synthase-like"/>
    <property type="match status" value="1"/>
</dbReference>
<feature type="domain" description="TehB/YeaR-like" evidence="2">
    <location>
        <begin position="9"/>
        <end position="89"/>
    </location>
</feature>
<dbReference type="AlphaFoldDB" id="C5NUM5"/>
<name>C5NUM5_9BACL</name>
<dbReference type="GO" id="GO:0005737">
    <property type="term" value="C:cytoplasm"/>
    <property type="evidence" value="ECO:0007669"/>
    <property type="project" value="InterPro"/>
</dbReference>
<keyword evidence="4" id="KW-1185">Reference proteome</keyword>
<dbReference type="CDD" id="cd02440">
    <property type="entry name" value="AdoMet_MTases"/>
    <property type="match status" value="1"/>
</dbReference>
<dbReference type="SUPFAM" id="SSF53335">
    <property type="entry name" value="S-adenosyl-L-methionine-dependent methyltransferases"/>
    <property type="match status" value="1"/>
</dbReference>
<dbReference type="InterPro" id="IPR015985">
    <property type="entry name" value="TehB-like_dom"/>
</dbReference>
<dbReference type="Proteomes" id="UP000006004">
    <property type="component" value="Unassembled WGS sequence"/>
</dbReference>
<protein>
    <submittedName>
        <fullName evidence="3">Tellurite resistance protein TehB</fullName>
    </submittedName>
</protein>
<feature type="domain" description="Tellurite resistance methyltransferase TehB-like" evidence="1">
    <location>
        <begin position="91"/>
        <end position="262"/>
    </location>
</feature>
<dbReference type="eggNOG" id="COG3615">
    <property type="taxonomic scope" value="Bacteria"/>
</dbReference>
<organism evidence="3 4">
    <name type="scientific">Gemella haemolysans ATCC 10379</name>
    <dbReference type="NCBI Taxonomy" id="546270"/>
    <lineage>
        <taxon>Bacteria</taxon>
        <taxon>Bacillati</taxon>
        <taxon>Bacillota</taxon>
        <taxon>Bacilli</taxon>
        <taxon>Bacillales</taxon>
        <taxon>Gemellaceae</taxon>
        <taxon>Gemella</taxon>
    </lineage>
</organism>
<dbReference type="NCBIfam" id="NF008992">
    <property type="entry name" value="PRK12335.1"/>
    <property type="match status" value="1"/>
</dbReference>
<dbReference type="GO" id="GO:0008757">
    <property type="term" value="F:S-adenosylmethionine-dependent methyltransferase activity"/>
    <property type="evidence" value="ECO:0007669"/>
    <property type="project" value="InterPro"/>
</dbReference>
<evidence type="ECO:0000313" key="4">
    <source>
        <dbReference type="Proteomes" id="UP000006004"/>
    </source>
</evidence>
<dbReference type="OrthoDB" id="9804312at2"/>
<dbReference type="Pfam" id="PF09313">
    <property type="entry name" value="TehB-like"/>
    <property type="match status" value="1"/>
</dbReference>
<reference evidence="3" key="2">
    <citation type="submission" date="2009-06" db="EMBL/GenBank/DDBJ databases">
        <authorList>
            <person name="Sebastian Y."/>
            <person name="Madupu R."/>
            <person name="Durkin A.S."/>
            <person name="Torralba M."/>
            <person name="Methe B."/>
            <person name="Sutton G.G."/>
            <person name="Strausberg R.L."/>
            <person name="Nelson K.E."/>
        </authorList>
    </citation>
    <scope>NUCLEOTIDE SEQUENCE [LARGE SCALE GENOMIC DNA]</scope>
    <source>
        <strain evidence="3">ATCC 10379</strain>
    </source>
</reference>
<dbReference type="InterPro" id="IPR014710">
    <property type="entry name" value="RmlC-like_jellyroll"/>
</dbReference>
<dbReference type="InterPro" id="IPR029063">
    <property type="entry name" value="SAM-dependent_MTases_sf"/>
</dbReference>
<gene>
    <name evidence="3" type="primary">tehB</name>
    <name evidence="3" type="ORF">GEMHA0001_1251</name>
</gene>
<dbReference type="RefSeq" id="WP_004263322.1">
    <property type="nucleotide sequence ID" value="NZ_ACDZ02000005.1"/>
</dbReference>
<dbReference type="InterPro" id="IPR014431">
    <property type="entry name" value="Tellurite-R_TehB-2"/>
</dbReference>